<feature type="domain" description="HTH lysR-type" evidence="5">
    <location>
        <begin position="21"/>
        <end position="78"/>
    </location>
</feature>
<keyword evidence="2" id="KW-0805">Transcription regulation</keyword>
<accession>A0ABN2N8A7</accession>
<dbReference type="CDD" id="cd05466">
    <property type="entry name" value="PBP2_LTTR_substrate"/>
    <property type="match status" value="1"/>
</dbReference>
<dbReference type="Pfam" id="PF00126">
    <property type="entry name" value="HTH_1"/>
    <property type="match status" value="1"/>
</dbReference>
<dbReference type="PANTHER" id="PTHR30346">
    <property type="entry name" value="TRANSCRIPTIONAL DUAL REGULATOR HCAR-RELATED"/>
    <property type="match status" value="1"/>
</dbReference>
<dbReference type="EMBL" id="BAAANL010000002">
    <property type="protein sequence ID" value="GAA1856785.1"/>
    <property type="molecule type" value="Genomic_DNA"/>
</dbReference>
<comment type="similarity">
    <text evidence="1">Belongs to the LysR transcriptional regulatory family.</text>
</comment>
<dbReference type="Gene3D" id="3.40.190.10">
    <property type="entry name" value="Periplasmic binding protein-like II"/>
    <property type="match status" value="2"/>
</dbReference>
<proteinExistence type="inferred from homology"/>
<evidence type="ECO:0000256" key="2">
    <source>
        <dbReference type="ARBA" id="ARBA00023015"/>
    </source>
</evidence>
<evidence type="ECO:0000256" key="1">
    <source>
        <dbReference type="ARBA" id="ARBA00009437"/>
    </source>
</evidence>
<dbReference type="RefSeq" id="WP_344100683.1">
    <property type="nucleotide sequence ID" value="NZ_BAAANL010000002.1"/>
</dbReference>
<evidence type="ECO:0000256" key="4">
    <source>
        <dbReference type="ARBA" id="ARBA00023163"/>
    </source>
</evidence>
<reference evidence="6 7" key="1">
    <citation type="journal article" date="2019" name="Int. J. Syst. Evol. Microbiol.">
        <title>The Global Catalogue of Microorganisms (GCM) 10K type strain sequencing project: providing services to taxonomists for standard genome sequencing and annotation.</title>
        <authorList>
            <consortium name="The Broad Institute Genomics Platform"/>
            <consortium name="The Broad Institute Genome Sequencing Center for Infectious Disease"/>
            <person name="Wu L."/>
            <person name="Ma J."/>
        </authorList>
    </citation>
    <scope>NUCLEOTIDE SEQUENCE [LARGE SCALE GENOMIC DNA]</scope>
    <source>
        <strain evidence="6 7">JCM 14326</strain>
    </source>
</reference>
<keyword evidence="3" id="KW-0238">DNA-binding</keyword>
<dbReference type="Gene3D" id="1.10.10.10">
    <property type="entry name" value="Winged helix-like DNA-binding domain superfamily/Winged helix DNA-binding domain"/>
    <property type="match status" value="1"/>
</dbReference>
<evidence type="ECO:0000313" key="6">
    <source>
        <dbReference type="EMBL" id="GAA1856785.1"/>
    </source>
</evidence>
<evidence type="ECO:0000313" key="7">
    <source>
        <dbReference type="Proteomes" id="UP001501094"/>
    </source>
</evidence>
<gene>
    <name evidence="6" type="ORF">GCM10009751_12560</name>
</gene>
<dbReference type="Proteomes" id="UP001501094">
    <property type="component" value="Unassembled WGS sequence"/>
</dbReference>
<organism evidence="6 7">
    <name type="scientific">Myceligenerans crystallogenes</name>
    <dbReference type="NCBI Taxonomy" id="316335"/>
    <lineage>
        <taxon>Bacteria</taxon>
        <taxon>Bacillati</taxon>
        <taxon>Actinomycetota</taxon>
        <taxon>Actinomycetes</taxon>
        <taxon>Micrococcales</taxon>
        <taxon>Promicromonosporaceae</taxon>
        <taxon>Myceligenerans</taxon>
    </lineage>
</organism>
<dbReference type="InterPro" id="IPR005119">
    <property type="entry name" value="LysR_subst-bd"/>
</dbReference>
<dbReference type="SUPFAM" id="SSF53850">
    <property type="entry name" value="Periplasmic binding protein-like II"/>
    <property type="match status" value="1"/>
</dbReference>
<keyword evidence="7" id="KW-1185">Reference proteome</keyword>
<dbReference type="InterPro" id="IPR000847">
    <property type="entry name" value="LysR_HTH_N"/>
</dbReference>
<dbReference type="Pfam" id="PF03466">
    <property type="entry name" value="LysR_substrate"/>
    <property type="match status" value="1"/>
</dbReference>
<dbReference type="SUPFAM" id="SSF46785">
    <property type="entry name" value="Winged helix' DNA-binding domain"/>
    <property type="match status" value="1"/>
</dbReference>
<evidence type="ECO:0000256" key="3">
    <source>
        <dbReference type="ARBA" id="ARBA00023125"/>
    </source>
</evidence>
<dbReference type="InterPro" id="IPR036388">
    <property type="entry name" value="WH-like_DNA-bd_sf"/>
</dbReference>
<dbReference type="PROSITE" id="PS50931">
    <property type="entry name" value="HTH_LYSR"/>
    <property type="match status" value="1"/>
</dbReference>
<name>A0ABN2N8A7_9MICO</name>
<dbReference type="PANTHER" id="PTHR30346:SF29">
    <property type="entry name" value="LYSR SUBSTRATE-BINDING"/>
    <property type="match status" value="1"/>
</dbReference>
<evidence type="ECO:0000259" key="5">
    <source>
        <dbReference type="PROSITE" id="PS50931"/>
    </source>
</evidence>
<sequence>MDVPDGKAAPGRRARADLARIDPRHLELLRELADRGSVTAVAAATFRTPSAVSQQLRTAQRELGVPLVEPAGRGVRLTEAGRLLADAASDLARAVAQVQARWDAYVGSPSGTVTVAALPSAAAVLLPGVLERFEGTDVALECTDVDVAETAYARLVRDHDVVVGHSLTGPVPDGAERLTTVPLLREPLDVALRAGHPLAASAEVTPAELAGCEWYGVPEGYPFDSLRLAVETAAGRPLRVVQRLRDNRLVEALVAASDRVAVLPRYTTSDPRLALRPVAGIAAGRYVVAMARPDRAERLAVRTVLDAFAQVARTIEAA</sequence>
<keyword evidence="4" id="KW-0804">Transcription</keyword>
<protein>
    <submittedName>
        <fullName evidence="6">LysR family transcriptional regulator</fullName>
    </submittedName>
</protein>
<dbReference type="InterPro" id="IPR036390">
    <property type="entry name" value="WH_DNA-bd_sf"/>
</dbReference>
<comment type="caution">
    <text evidence="6">The sequence shown here is derived from an EMBL/GenBank/DDBJ whole genome shotgun (WGS) entry which is preliminary data.</text>
</comment>